<proteinExistence type="predicted"/>
<sequence length="163" mass="16466">MSEFLSRLGGASIGNDPHNPIQTIAQELLSGGEGAAGVRALGDRLSGSGLDPQLMSWIGSGENQPADPQAVEQAVGPDRIEALAGRTGLSRDVVLQIVVALLPLIIDHFSPKGRLPQNDEELPQGGLGGVLGGILGRLNNGNGAGAGGLGSILGNVLGKALRN</sequence>
<accession>A0ABV6JXU5</accession>
<dbReference type="RefSeq" id="WP_377046256.1">
    <property type="nucleotide sequence ID" value="NZ_JBHLUN010000015.1"/>
</dbReference>
<comment type="caution">
    <text evidence="2">The sequence shown here is derived from an EMBL/GenBank/DDBJ whole genome shotgun (WGS) entry which is preliminary data.</text>
</comment>
<dbReference type="Gene3D" id="1.10.10.690">
    <property type="entry name" value="YidB-like"/>
    <property type="match status" value="1"/>
</dbReference>
<dbReference type="EMBL" id="JBHLUN010000015">
    <property type="protein sequence ID" value="MFC0410508.1"/>
    <property type="molecule type" value="Genomic_DNA"/>
</dbReference>
<dbReference type="Pfam" id="PF20159">
    <property type="entry name" value="YidB"/>
    <property type="match status" value="1"/>
</dbReference>
<evidence type="ECO:0000256" key="1">
    <source>
        <dbReference type="SAM" id="MobiDB-lite"/>
    </source>
</evidence>
<gene>
    <name evidence="2" type="ORF">ACFFGY_19830</name>
</gene>
<reference evidence="2 3" key="1">
    <citation type="submission" date="2024-09" db="EMBL/GenBank/DDBJ databases">
        <authorList>
            <person name="Sun Q."/>
            <person name="Mori K."/>
        </authorList>
    </citation>
    <scope>NUCLEOTIDE SEQUENCE [LARGE SCALE GENOMIC DNA]</scope>
    <source>
        <strain evidence="2 3">TBRC 5777</strain>
    </source>
</reference>
<keyword evidence="3" id="KW-1185">Reference proteome</keyword>
<name>A0ABV6JXU5_9PROT</name>
<protein>
    <submittedName>
        <fullName evidence="2">YidB family protein</fullName>
    </submittedName>
</protein>
<evidence type="ECO:0000313" key="2">
    <source>
        <dbReference type="EMBL" id="MFC0410508.1"/>
    </source>
</evidence>
<dbReference type="InterPro" id="IPR027405">
    <property type="entry name" value="YidB-like"/>
</dbReference>
<organism evidence="2 3">
    <name type="scientific">Roseomonas elaeocarpi</name>
    <dbReference type="NCBI Taxonomy" id="907779"/>
    <lineage>
        <taxon>Bacteria</taxon>
        <taxon>Pseudomonadati</taxon>
        <taxon>Pseudomonadota</taxon>
        <taxon>Alphaproteobacteria</taxon>
        <taxon>Acetobacterales</taxon>
        <taxon>Roseomonadaceae</taxon>
        <taxon>Roseomonas</taxon>
    </lineage>
</organism>
<evidence type="ECO:0000313" key="3">
    <source>
        <dbReference type="Proteomes" id="UP001589865"/>
    </source>
</evidence>
<dbReference type="InterPro" id="IPR045372">
    <property type="entry name" value="YidB"/>
</dbReference>
<dbReference type="Proteomes" id="UP001589865">
    <property type="component" value="Unassembled WGS sequence"/>
</dbReference>
<dbReference type="SUPFAM" id="SSF140804">
    <property type="entry name" value="YidB-like"/>
    <property type="match status" value="1"/>
</dbReference>
<feature type="region of interest" description="Disordered" evidence="1">
    <location>
        <begin position="52"/>
        <end position="74"/>
    </location>
</feature>